<proteinExistence type="inferred from homology"/>
<dbReference type="HAMAP" id="MF_00368">
    <property type="entry name" value="Ribosomal_bL12"/>
    <property type="match status" value="1"/>
</dbReference>
<dbReference type="PANTHER" id="PTHR45987:SF4">
    <property type="entry name" value="LARGE RIBOSOMAL SUBUNIT PROTEIN BL12M"/>
    <property type="match status" value="1"/>
</dbReference>
<evidence type="ECO:0000256" key="4">
    <source>
        <dbReference type="HAMAP-Rule" id="MF_00368"/>
    </source>
</evidence>
<dbReference type="PANTHER" id="PTHR45987">
    <property type="entry name" value="39S RIBOSOMAL PROTEIN L12"/>
    <property type="match status" value="1"/>
</dbReference>
<reference evidence="7 8" key="1">
    <citation type="submission" date="2017-06" db="EMBL/GenBank/DDBJ databases">
        <title>Novel microbial phyla capable of carbon fixation and sulfur reduction in deep-sea sediments.</title>
        <authorList>
            <person name="Huang J."/>
            <person name="Baker B."/>
            <person name="Wang Y."/>
        </authorList>
    </citation>
    <scope>NUCLEOTIDE SEQUENCE [LARGE SCALE GENOMIC DNA]</scope>
    <source>
        <strain evidence="7">B3_TA06</strain>
    </source>
</reference>
<dbReference type="CDD" id="cd00387">
    <property type="entry name" value="Ribosomal_L7_L12"/>
    <property type="match status" value="1"/>
</dbReference>
<dbReference type="GO" id="GO:1990904">
    <property type="term" value="C:ribonucleoprotein complex"/>
    <property type="evidence" value="ECO:0007669"/>
    <property type="project" value="UniProtKB-KW"/>
</dbReference>
<feature type="domain" description="Large ribosomal subunit protein bL12 C-terminal" evidence="5">
    <location>
        <begin position="102"/>
        <end position="168"/>
    </location>
</feature>
<dbReference type="GO" id="GO:0006412">
    <property type="term" value="P:translation"/>
    <property type="evidence" value="ECO:0007669"/>
    <property type="project" value="UniProtKB-UniRule"/>
</dbReference>
<comment type="subunit">
    <text evidence="4">Homodimer. Part of the ribosomal stalk of the 50S ribosomal subunit. Forms a multimeric L10(L12)X complex, where L10 forms an elongated spine to which 2 to 4 L12 dimers bind in a sequential fashion. Binds GTP-bound translation factors.</text>
</comment>
<dbReference type="GO" id="GO:0003735">
    <property type="term" value="F:structural constituent of ribosome"/>
    <property type="evidence" value="ECO:0007669"/>
    <property type="project" value="InterPro"/>
</dbReference>
<name>A0A532V6J7_UNCT6</name>
<protein>
    <recommendedName>
        <fullName evidence="4">Large ribosomal subunit protein bL12</fullName>
    </recommendedName>
</protein>
<keyword evidence="3 4" id="KW-0687">Ribonucleoprotein</keyword>
<dbReference type="SUPFAM" id="SSF48300">
    <property type="entry name" value="Ribosomal protein L7/12, oligomerisation (N-terminal) domain"/>
    <property type="match status" value="1"/>
</dbReference>
<organism evidence="7 8">
    <name type="scientific">candidate division TA06 bacterium B3_TA06</name>
    <dbReference type="NCBI Taxonomy" id="2012487"/>
    <lineage>
        <taxon>Bacteria</taxon>
        <taxon>Bacteria division TA06</taxon>
    </lineage>
</organism>
<dbReference type="InterPro" id="IPR036235">
    <property type="entry name" value="Ribosomal_bL12_oligo_N_sf"/>
</dbReference>
<dbReference type="Gene3D" id="1.20.5.710">
    <property type="entry name" value="Single helix bin"/>
    <property type="match status" value="1"/>
</dbReference>
<dbReference type="AlphaFoldDB" id="A0A532V6J7"/>
<dbReference type="FunFam" id="3.30.1390.10:FF:000001">
    <property type="entry name" value="50S ribosomal protein L7/L12"/>
    <property type="match status" value="1"/>
</dbReference>
<dbReference type="GO" id="GO:0005840">
    <property type="term" value="C:ribosome"/>
    <property type="evidence" value="ECO:0007669"/>
    <property type="project" value="UniProtKB-KW"/>
</dbReference>
<evidence type="ECO:0000259" key="5">
    <source>
        <dbReference type="Pfam" id="PF00542"/>
    </source>
</evidence>
<dbReference type="Gene3D" id="3.30.1390.10">
    <property type="match status" value="1"/>
</dbReference>
<dbReference type="GO" id="GO:0003729">
    <property type="term" value="F:mRNA binding"/>
    <property type="evidence" value="ECO:0007669"/>
    <property type="project" value="TreeGrafter"/>
</dbReference>
<comment type="caution">
    <text evidence="7">The sequence shown here is derived from an EMBL/GenBank/DDBJ whole genome shotgun (WGS) entry which is preliminary data.</text>
</comment>
<accession>A0A532V6J7</accession>
<dbReference type="InterPro" id="IPR008932">
    <property type="entry name" value="Ribosomal_bL12_oligo"/>
</dbReference>
<evidence type="ECO:0000256" key="3">
    <source>
        <dbReference type="ARBA" id="ARBA00023274"/>
    </source>
</evidence>
<evidence type="ECO:0000259" key="6">
    <source>
        <dbReference type="Pfam" id="PF16320"/>
    </source>
</evidence>
<evidence type="ECO:0000256" key="2">
    <source>
        <dbReference type="ARBA" id="ARBA00022980"/>
    </source>
</evidence>
<dbReference type="InterPro" id="IPR000206">
    <property type="entry name" value="Ribosomal_bL12"/>
</dbReference>
<evidence type="ECO:0000313" key="7">
    <source>
        <dbReference type="EMBL" id="TKJ42819.1"/>
    </source>
</evidence>
<dbReference type="Pfam" id="PF16320">
    <property type="entry name" value="Ribosomal_L12_N"/>
    <property type="match status" value="1"/>
</dbReference>
<comment type="similarity">
    <text evidence="1 4">Belongs to the bacterial ribosomal protein bL12 family.</text>
</comment>
<feature type="domain" description="Large ribosomal subunit protein bL12 oligomerization" evidence="6">
    <location>
        <begin position="45"/>
        <end position="91"/>
    </location>
</feature>
<keyword evidence="2 4" id="KW-0689">Ribosomal protein</keyword>
<gene>
    <name evidence="4" type="primary">rplL</name>
    <name evidence="7" type="ORF">CEE36_06015</name>
</gene>
<dbReference type="SUPFAM" id="SSF54736">
    <property type="entry name" value="ClpS-like"/>
    <property type="match status" value="1"/>
</dbReference>
<dbReference type="Proteomes" id="UP000317778">
    <property type="component" value="Unassembled WGS sequence"/>
</dbReference>
<comment type="function">
    <text evidence="4">Forms part of the ribosomal stalk which helps the ribosome interact with GTP-bound translation factors. Is thus essential for accurate translation.</text>
</comment>
<dbReference type="NCBIfam" id="TIGR00855">
    <property type="entry name" value="L12"/>
    <property type="match status" value="1"/>
</dbReference>
<dbReference type="InterPro" id="IPR013823">
    <property type="entry name" value="Ribosomal_bL12_C"/>
</dbReference>
<sequence>MSEEAVKAKETKEAKKAKVTKEAATAVAEKKEEKKVKKVKAGTVKLDKLVDEIGSLTVLELAELVETLKERFSIQAVAVAPAAAAGAAAGASAEVVAEKNEFDIVLTDVGGQKLQVLKEVRSVTSLGLKEAKDLIDNLPGTVKEAAGKEEAEEIKKKLESVGAKVELK</sequence>
<evidence type="ECO:0000313" key="8">
    <source>
        <dbReference type="Proteomes" id="UP000317778"/>
    </source>
</evidence>
<dbReference type="GO" id="GO:0005737">
    <property type="term" value="C:cytoplasm"/>
    <property type="evidence" value="ECO:0007669"/>
    <property type="project" value="UniProtKB-ARBA"/>
</dbReference>
<dbReference type="EMBL" id="NJBO01000008">
    <property type="protein sequence ID" value="TKJ42819.1"/>
    <property type="molecule type" value="Genomic_DNA"/>
</dbReference>
<dbReference type="Pfam" id="PF00542">
    <property type="entry name" value="Ribosomal_L12"/>
    <property type="match status" value="1"/>
</dbReference>
<evidence type="ECO:0000256" key="1">
    <source>
        <dbReference type="ARBA" id="ARBA00007197"/>
    </source>
</evidence>
<dbReference type="InterPro" id="IPR014719">
    <property type="entry name" value="Ribosomal_bL12_C/ClpS-like"/>
</dbReference>